<evidence type="ECO:0000256" key="15">
    <source>
        <dbReference type="SAM" id="Coils"/>
    </source>
</evidence>
<comment type="similarity">
    <text evidence="3">Belongs to the WWC family. KIBRA subfamily.</text>
</comment>
<comment type="function">
    <text evidence="13">Regulator of the Hippo/SWH (Sav/Wts/Hpo) signaling pathway, a signaling pathway that plays a pivotal role in organ size control and tumor suppression by restricting proliferation and promoting apoptosis. The core of this pathway is composed of a kinase cascade wherein Hippo (Hpo), in complex with its regulatory protein Salvador (Sav), phosphorylates and activates Warts (Wts) in complex with its regulatory protein Mats, which in turn phosphorylates and inactivates the Yorkie (Yki) oncoprotein. Kibra acts synergistically along with Ex and Mer to regulate the Hippo signaling pathway.</text>
</comment>
<feature type="region of interest" description="Disordered" evidence="16">
    <location>
        <begin position="866"/>
        <end position="886"/>
    </location>
</feature>
<keyword evidence="11" id="KW-0472">Membrane</keyword>
<reference evidence="20" key="1">
    <citation type="submission" date="2025-08" db="UniProtKB">
        <authorList>
            <consortium name="RefSeq"/>
        </authorList>
    </citation>
    <scope>IDENTIFICATION</scope>
    <source>
        <tissue evidence="20">Testes</tissue>
    </source>
</reference>
<keyword evidence="7" id="KW-0597">Phosphoprotein</keyword>
<protein>
    <recommendedName>
        <fullName evidence="4">Protein kibra</fullName>
    </recommendedName>
</protein>
<dbReference type="InterPro" id="IPR037771">
    <property type="entry name" value="C2_WWC"/>
</dbReference>
<gene>
    <name evidence="20" type="primary">LOC100373879</name>
</gene>
<evidence type="ECO:0000256" key="14">
    <source>
        <dbReference type="ARBA" id="ARBA00025969"/>
    </source>
</evidence>
<keyword evidence="10 15" id="KW-0175">Coiled coil</keyword>
<evidence type="ECO:0000256" key="8">
    <source>
        <dbReference type="ARBA" id="ARBA00022737"/>
    </source>
</evidence>
<accession>A0ABM0MN15</accession>
<evidence type="ECO:0000313" key="19">
    <source>
        <dbReference type="Proteomes" id="UP000694865"/>
    </source>
</evidence>
<proteinExistence type="inferred from homology"/>
<evidence type="ECO:0000256" key="10">
    <source>
        <dbReference type="ARBA" id="ARBA00023054"/>
    </source>
</evidence>
<feature type="domain" description="C2" evidence="17">
    <location>
        <begin position="729"/>
        <end position="850"/>
    </location>
</feature>
<dbReference type="InterPro" id="IPR051105">
    <property type="entry name" value="WWC/KIBRA_Hippo_Reg"/>
</dbReference>
<feature type="region of interest" description="Disordered" evidence="16">
    <location>
        <begin position="1083"/>
        <end position="1112"/>
    </location>
</feature>
<keyword evidence="6" id="KW-0963">Cytoplasm</keyword>
<comment type="subunit">
    <text evidence="14">Forms a complex with Mer and Ex. Interacts (via domain WW 1) with Ex (via RXPPXY motif). Interacts with Mer, Sav, Hpo and Wts.</text>
</comment>
<keyword evidence="8" id="KW-0677">Repeat</keyword>
<evidence type="ECO:0000256" key="6">
    <source>
        <dbReference type="ARBA" id="ARBA00022490"/>
    </source>
</evidence>
<comment type="subcellular location">
    <subcellularLocation>
        <location evidence="1">Apical cell membrane</location>
    </subcellularLocation>
    <subcellularLocation>
        <location evidence="2">Cytoplasm</location>
    </subcellularLocation>
</comment>
<dbReference type="Gene3D" id="2.20.70.10">
    <property type="match status" value="2"/>
</dbReference>
<dbReference type="PROSITE" id="PS50020">
    <property type="entry name" value="WW_DOMAIN_2"/>
    <property type="match status" value="2"/>
</dbReference>
<evidence type="ECO:0000256" key="3">
    <source>
        <dbReference type="ARBA" id="ARBA00010585"/>
    </source>
</evidence>
<dbReference type="InterPro" id="IPR001202">
    <property type="entry name" value="WW_dom"/>
</dbReference>
<dbReference type="PROSITE" id="PS50004">
    <property type="entry name" value="C2"/>
    <property type="match status" value="1"/>
</dbReference>
<dbReference type="Gene3D" id="2.60.40.150">
    <property type="entry name" value="C2 domain"/>
    <property type="match status" value="1"/>
</dbReference>
<feature type="domain" description="WW" evidence="18">
    <location>
        <begin position="9"/>
        <end position="42"/>
    </location>
</feature>
<dbReference type="SUPFAM" id="SSF51045">
    <property type="entry name" value="WW domain"/>
    <property type="match status" value="2"/>
</dbReference>
<feature type="region of interest" description="Disordered" evidence="16">
    <location>
        <begin position="432"/>
        <end position="453"/>
    </location>
</feature>
<dbReference type="PANTHER" id="PTHR14791:SF29">
    <property type="entry name" value="PROTEIN KIBRA"/>
    <property type="match status" value="1"/>
</dbReference>
<dbReference type="InterPro" id="IPR057747">
    <property type="entry name" value="WWC1_hairpin"/>
</dbReference>
<evidence type="ECO:0000256" key="12">
    <source>
        <dbReference type="ARBA" id="ARBA00023163"/>
    </source>
</evidence>
<dbReference type="CDD" id="cd08680">
    <property type="entry name" value="C2_Kibra"/>
    <property type="match status" value="1"/>
</dbReference>
<dbReference type="PROSITE" id="PS01159">
    <property type="entry name" value="WW_DOMAIN_1"/>
    <property type="match status" value="1"/>
</dbReference>
<dbReference type="SMART" id="SM00456">
    <property type="entry name" value="WW"/>
    <property type="match status" value="2"/>
</dbReference>
<dbReference type="Pfam" id="PF00168">
    <property type="entry name" value="C2"/>
    <property type="match status" value="1"/>
</dbReference>
<feature type="compositionally biased region" description="Low complexity" evidence="16">
    <location>
        <begin position="874"/>
        <end position="886"/>
    </location>
</feature>
<keyword evidence="5" id="KW-1003">Cell membrane</keyword>
<evidence type="ECO:0000259" key="18">
    <source>
        <dbReference type="PROSITE" id="PS50020"/>
    </source>
</evidence>
<evidence type="ECO:0000259" key="17">
    <source>
        <dbReference type="PROSITE" id="PS50004"/>
    </source>
</evidence>
<feature type="region of interest" description="Disordered" evidence="16">
    <location>
        <begin position="501"/>
        <end position="578"/>
    </location>
</feature>
<feature type="compositionally biased region" description="Polar residues" evidence="16">
    <location>
        <begin position="1099"/>
        <end position="1112"/>
    </location>
</feature>
<dbReference type="GeneID" id="100373879"/>
<dbReference type="PANTHER" id="PTHR14791">
    <property type="entry name" value="BOMB/KIRA PROTEINS"/>
    <property type="match status" value="1"/>
</dbReference>
<keyword evidence="9" id="KW-0805">Transcription regulation</keyword>
<evidence type="ECO:0000256" key="16">
    <source>
        <dbReference type="SAM" id="MobiDB-lite"/>
    </source>
</evidence>
<evidence type="ECO:0000256" key="4">
    <source>
        <dbReference type="ARBA" id="ARBA00013712"/>
    </source>
</evidence>
<dbReference type="Proteomes" id="UP000694865">
    <property type="component" value="Unplaced"/>
</dbReference>
<dbReference type="InterPro" id="IPR000008">
    <property type="entry name" value="C2_dom"/>
</dbReference>
<sequence length="1292" mass="145543">MPRNHNGELLLPAGWEEARDYDGKIYYIDHNTKQTSWIDPRDRLTKPQTFADCIGNELPFGWEEVYDPNFGVYYVDHINQRNQIDDPRQQWRQAQEKMLKEYLYTAQDDLHAKQEIYAVKQQRLALAQDEFQHLNNALNGFPSRTSLCSSGSSGSTTKYDPDLLKQEVSTAKHRVAKLKLELEQVKTEVHYKERGVATLQHVDEKMSTYHTGYMLSDAQAILAEIHSIQKCISSGEKEKADLMMAIGKLKSNFSSSISAPDISISTTSLASIAKERKSTSCQTNLSGDFGAPSGARLAEKAKLKLQYEEARRRRCLLQIQLAEIENKELPGQHEADKDRLLLIQEKEHLLKELRKINPRKRSEGEMQQLDAEKQRLVGEIVDAKEQSHRLIGDRLKLEEKKKELVQQLSETTQLSTYLENQLKSLSASTLSISSSSSRGSLSASSKGSLASSKGSLNVSFTDIYGIPHSQSVADINLRDLQEKVDELLQGGMSLSLSVRGTNISPIHETSGTDTPESSNASQGPSTNKFLTNETPKSLTSLSPRSSLSSLSPPASPGSGVVTTETAPTLPEGPPPSYQQHFLNLEKQKAQLHLDSNEHVQTTSTVVTVPPTSLSNNSNSQYVPLIQQNTFTPTYDASSRAVQQGVARINLDSKPSTVDYNLDVINQPLSPISESIAGVIPADRQSNTNTRSVSAAISDESVAGDSGVYEAAVKRPGEAGDEVFFSDVCQSAQVQIGLKYDVTDSHLHISIEQAKNLNSLSIPEKAKVYIKIALYPASTNLVLSTKPCDDNYAAVFNEVFRVPILETQLSSKTIQVNVWCVRENKDEDCLGAAQVSLADFNPASAVRTQWYNILNFKYLQNESRKCSGHTSLSDSPNSINSNTPPSNDRVVELLEALSFRLRRASTGERVTDDRTAQEELESRLRSCSFDTGYYQHQQQQQQQQQQQPLQYVPVMHQDTMSLPAPVLTEEQQHQLYLQLQQQQLFQEQQLYEEQLLQQQLQHQQQQQLQQPQVPQFTIGSESTLTNIYEHADMPEQMCLPAHVGMPEHLSMYEQIVMQEQMNMYGLAPANLCDKETNTDAMTSGEFMRSGKTSRHKDDNSGNLRGSNIVRSATFSPGPKKHQYICKLNRSDSDSSMPLYRRPFVRNSLERRSHRWKKNSRVPQIHVEKNHHRTSLDLELDLQASRTKQEHIHEEIQRLKEIKERMEMAQAAGENPSWLSQSDIIRKLLESAELEVQRKQQQEQEKNQKLMKKASKEVYKLRQSQNQTPQIMSFREKMAFFTTANVNVPALPQE</sequence>
<evidence type="ECO:0000256" key="13">
    <source>
        <dbReference type="ARBA" id="ARBA00024960"/>
    </source>
</evidence>
<name>A0ABM0MN15_SACKO</name>
<feature type="compositionally biased region" description="Polar residues" evidence="16">
    <location>
        <begin position="501"/>
        <end position="536"/>
    </location>
</feature>
<dbReference type="InterPro" id="IPR036020">
    <property type="entry name" value="WW_dom_sf"/>
</dbReference>
<feature type="domain" description="WW" evidence="18">
    <location>
        <begin position="56"/>
        <end position="89"/>
    </location>
</feature>
<dbReference type="RefSeq" id="XP_006821406.1">
    <property type="nucleotide sequence ID" value="XM_006821343.1"/>
</dbReference>
<dbReference type="Pfam" id="PF25802">
    <property type="entry name" value="WWC1"/>
    <property type="match status" value="1"/>
</dbReference>
<evidence type="ECO:0000313" key="20">
    <source>
        <dbReference type="RefSeq" id="XP_006821406.1"/>
    </source>
</evidence>
<feature type="compositionally biased region" description="Low complexity" evidence="16">
    <location>
        <begin position="537"/>
        <end position="558"/>
    </location>
</feature>
<evidence type="ECO:0000256" key="9">
    <source>
        <dbReference type="ARBA" id="ARBA00023015"/>
    </source>
</evidence>
<organism evidence="19 20">
    <name type="scientific">Saccoglossus kowalevskii</name>
    <name type="common">Acorn worm</name>
    <dbReference type="NCBI Taxonomy" id="10224"/>
    <lineage>
        <taxon>Eukaryota</taxon>
        <taxon>Metazoa</taxon>
        <taxon>Hemichordata</taxon>
        <taxon>Enteropneusta</taxon>
        <taxon>Harrimaniidae</taxon>
        <taxon>Saccoglossus</taxon>
    </lineage>
</organism>
<keyword evidence="19" id="KW-1185">Reference proteome</keyword>
<evidence type="ECO:0000256" key="7">
    <source>
        <dbReference type="ARBA" id="ARBA00022553"/>
    </source>
</evidence>
<feature type="coiled-coil region" evidence="15">
    <location>
        <begin position="359"/>
        <end position="414"/>
    </location>
</feature>
<dbReference type="InterPro" id="IPR035892">
    <property type="entry name" value="C2_domain_sf"/>
</dbReference>
<dbReference type="Pfam" id="PF00397">
    <property type="entry name" value="WW"/>
    <property type="match status" value="1"/>
</dbReference>
<keyword evidence="12" id="KW-0804">Transcription</keyword>
<evidence type="ECO:0000256" key="1">
    <source>
        <dbReference type="ARBA" id="ARBA00004221"/>
    </source>
</evidence>
<dbReference type="CDD" id="cd00201">
    <property type="entry name" value="WW"/>
    <property type="match status" value="2"/>
</dbReference>
<evidence type="ECO:0000256" key="2">
    <source>
        <dbReference type="ARBA" id="ARBA00004496"/>
    </source>
</evidence>
<dbReference type="SUPFAM" id="SSF49562">
    <property type="entry name" value="C2 domain (Calcium/lipid-binding domain, CaLB)"/>
    <property type="match status" value="1"/>
</dbReference>
<evidence type="ECO:0000256" key="5">
    <source>
        <dbReference type="ARBA" id="ARBA00022475"/>
    </source>
</evidence>
<evidence type="ECO:0000256" key="11">
    <source>
        <dbReference type="ARBA" id="ARBA00023136"/>
    </source>
</evidence>
<feature type="coiled-coil region" evidence="15">
    <location>
        <begin position="1190"/>
        <end position="1247"/>
    </location>
</feature>
<dbReference type="SMART" id="SM00239">
    <property type="entry name" value="C2"/>
    <property type="match status" value="1"/>
</dbReference>